<dbReference type="EC" id="3.4.-.-" evidence="8"/>
<keyword evidence="3" id="KW-0227">DNA damage</keyword>
<dbReference type="EMBL" id="DQAY01000022">
    <property type="protein sequence ID" value="HCO22078.1"/>
    <property type="molecule type" value="Genomic_DNA"/>
</dbReference>
<comment type="similarity">
    <text evidence="1 8">Belongs to the SOS response-associated peptidase family.</text>
</comment>
<evidence type="ECO:0000256" key="5">
    <source>
        <dbReference type="ARBA" id="ARBA00023124"/>
    </source>
</evidence>
<evidence type="ECO:0000256" key="7">
    <source>
        <dbReference type="ARBA" id="ARBA00023239"/>
    </source>
</evidence>
<dbReference type="RefSeq" id="WP_044238690.1">
    <property type="nucleotide sequence ID" value="NZ_CP042910.1"/>
</dbReference>
<keyword evidence="2 8" id="KW-0645">Protease</keyword>
<dbReference type="GO" id="GO:0016829">
    <property type="term" value="F:lyase activity"/>
    <property type="evidence" value="ECO:0007669"/>
    <property type="project" value="UniProtKB-KW"/>
</dbReference>
<dbReference type="Proteomes" id="UP000322887">
    <property type="component" value="Chromosome"/>
</dbReference>
<reference evidence="9 11" key="1">
    <citation type="journal article" date="2018" name="Nat. Biotechnol.">
        <title>A standardized bacterial taxonomy based on genome phylogeny substantially revises the tree of life.</title>
        <authorList>
            <person name="Parks D.H."/>
            <person name="Chuvochina M."/>
            <person name="Waite D.W."/>
            <person name="Rinke C."/>
            <person name="Skarshewski A."/>
            <person name="Chaumeil P.A."/>
            <person name="Hugenholtz P."/>
        </authorList>
    </citation>
    <scope>NUCLEOTIDE SEQUENCE [LARGE SCALE GENOMIC DNA]</scope>
    <source>
        <strain evidence="9">UBA9375</strain>
    </source>
</reference>
<keyword evidence="4 8" id="KW-0378">Hydrolase</keyword>
<keyword evidence="5" id="KW-0190">Covalent protein-DNA linkage</keyword>
<evidence type="ECO:0000256" key="2">
    <source>
        <dbReference type="ARBA" id="ARBA00022670"/>
    </source>
</evidence>
<dbReference type="GO" id="GO:0008233">
    <property type="term" value="F:peptidase activity"/>
    <property type="evidence" value="ECO:0007669"/>
    <property type="project" value="UniProtKB-KW"/>
</dbReference>
<dbReference type="GO" id="GO:0006508">
    <property type="term" value="P:proteolysis"/>
    <property type="evidence" value="ECO:0007669"/>
    <property type="project" value="UniProtKB-KW"/>
</dbReference>
<dbReference type="AlphaFoldDB" id="A0A3D3R1H9"/>
<dbReference type="Pfam" id="PF02586">
    <property type="entry name" value="SRAP"/>
    <property type="match status" value="1"/>
</dbReference>
<protein>
    <recommendedName>
        <fullName evidence="8">Abasic site processing protein</fullName>
        <ecNumber evidence="8">3.4.-.-</ecNumber>
    </recommendedName>
</protein>
<sequence length="228" mass="26211">MCARFFLFSPDEEIMRLFQLVTFPQISPRYNIAPSQPVLAIVQNQDEYQVRHFQWGFIPGWFKNPAPGQAMINARSETASSKPAFKNAFRYRRCLIPANGFYEWKSTGNRSRQAMCVRLREEPLFAMAGLWEQWQSPDGTELDTCTVLTTAANPLLESIHPRMPVILHPEQYARWLSAESTPAPQLQKILQTYPAEEMQVYPVSSQVNKVSHDSPDCLTPIQEQKTLF</sequence>
<dbReference type="InterPro" id="IPR003738">
    <property type="entry name" value="SRAP"/>
</dbReference>
<dbReference type="PANTHER" id="PTHR13604">
    <property type="entry name" value="DC12-RELATED"/>
    <property type="match status" value="1"/>
</dbReference>
<evidence type="ECO:0000256" key="6">
    <source>
        <dbReference type="ARBA" id="ARBA00023125"/>
    </source>
</evidence>
<dbReference type="Proteomes" id="UP000263642">
    <property type="component" value="Unassembled WGS sequence"/>
</dbReference>
<evidence type="ECO:0000313" key="9">
    <source>
        <dbReference type="EMBL" id="HCO22078.1"/>
    </source>
</evidence>
<dbReference type="GeneID" id="98645077"/>
<evidence type="ECO:0000256" key="1">
    <source>
        <dbReference type="ARBA" id="ARBA00008136"/>
    </source>
</evidence>
<organism evidence="9 11">
    <name type="scientific">Gimesia maris</name>
    <dbReference type="NCBI Taxonomy" id="122"/>
    <lineage>
        <taxon>Bacteria</taxon>
        <taxon>Pseudomonadati</taxon>
        <taxon>Planctomycetota</taxon>
        <taxon>Planctomycetia</taxon>
        <taxon>Planctomycetales</taxon>
        <taxon>Planctomycetaceae</taxon>
        <taxon>Gimesia</taxon>
    </lineage>
</organism>
<keyword evidence="6" id="KW-0238">DNA-binding</keyword>
<evidence type="ECO:0000313" key="11">
    <source>
        <dbReference type="Proteomes" id="UP000263642"/>
    </source>
</evidence>
<gene>
    <name evidence="10" type="primary">yedK</name>
    <name evidence="9" type="ORF">DIT97_03035</name>
    <name evidence="10" type="ORF">GmarT_03900</name>
</gene>
<dbReference type="EMBL" id="CP042910">
    <property type="protein sequence ID" value="QEG14554.1"/>
    <property type="molecule type" value="Genomic_DNA"/>
</dbReference>
<dbReference type="InterPro" id="IPR036590">
    <property type="entry name" value="SRAP-like"/>
</dbReference>
<dbReference type="GO" id="GO:0003697">
    <property type="term" value="F:single-stranded DNA binding"/>
    <property type="evidence" value="ECO:0007669"/>
    <property type="project" value="InterPro"/>
</dbReference>
<evidence type="ECO:0000313" key="12">
    <source>
        <dbReference type="Proteomes" id="UP000322887"/>
    </source>
</evidence>
<evidence type="ECO:0000256" key="4">
    <source>
        <dbReference type="ARBA" id="ARBA00022801"/>
    </source>
</evidence>
<dbReference type="Gene3D" id="3.90.1680.10">
    <property type="entry name" value="SOS response associated peptidase-like"/>
    <property type="match status" value="1"/>
</dbReference>
<proteinExistence type="inferred from homology"/>
<dbReference type="SUPFAM" id="SSF143081">
    <property type="entry name" value="BB1717-like"/>
    <property type="match status" value="1"/>
</dbReference>
<keyword evidence="7" id="KW-0456">Lyase</keyword>
<evidence type="ECO:0000256" key="3">
    <source>
        <dbReference type="ARBA" id="ARBA00022763"/>
    </source>
</evidence>
<dbReference type="GO" id="GO:0106300">
    <property type="term" value="P:protein-DNA covalent cross-linking repair"/>
    <property type="evidence" value="ECO:0007669"/>
    <property type="project" value="InterPro"/>
</dbReference>
<accession>A0A3D3R1H9</accession>
<reference evidence="10 12" key="2">
    <citation type="submission" date="2019-08" db="EMBL/GenBank/DDBJ databases">
        <title>Deep-cultivation of Planctomycetes and their phenomic and genomic characterization uncovers novel biology.</title>
        <authorList>
            <person name="Wiegand S."/>
            <person name="Jogler M."/>
            <person name="Boedeker C."/>
            <person name="Pinto D."/>
            <person name="Vollmers J."/>
            <person name="Rivas-Marin E."/>
            <person name="Kohn T."/>
            <person name="Peeters S.H."/>
            <person name="Heuer A."/>
            <person name="Rast P."/>
            <person name="Oberbeckmann S."/>
            <person name="Bunk B."/>
            <person name="Jeske O."/>
            <person name="Meyerdierks A."/>
            <person name="Storesund J.E."/>
            <person name="Kallscheuer N."/>
            <person name="Luecker S."/>
            <person name="Lage O.M."/>
            <person name="Pohl T."/>
            <person name="Merkel B.J."/>
            <person name="Hornburger P."/>
            <person name="Mueller R.-W."/>
            <person name="Bruemmer F."/>
            <person name="Labrenz M."/>
            <person name="Spormann A.M."/>
            <person name="Op den Camp H."/>
            <person name="Overmann J."/>
            <person name="Amann R."/>
            <person name="Jetten M.S.M."/>
            <person name="Mascher T."/>
            <person name="Medema M.H."/>
            <person name="Devos D.P."/>
            <person name="Kaster A.-K."/>
            <person name="Ovreas L."/>
            <person name="Rohde M."/>
            <person name="Galperin M.Y."/>
            <person name="Jogler C."/>
        </authorList>
    </citation>
    <scope>NUCLEOTIDE SEQUENCE [LARGE SCALE GENOMIC DNA]</scope>
    <source>
        <strain evidence="10 12">DSM 8797</strain>
    </source>
</reference>
<evidence type="ECO:0000313" key="10">
    <source>
        <dbReference type="EMBL" id="QEG14554.1"/>
    </source>
</evidence>
<dbReference type="PANTHER" id="PTHR13604:SF0">
    <property type="entry name" value="ABASIC SITE PROCESSING PROTEIN HMCES"/>
    <property type="match status" value="1"/>
</dbReference>
<keyword evidence="12" id="KW-1185">Reference proteome</keyword>
<name>A0A3D3R1H9_9PLAN</name>
<evidence type="ECO:0000256" key="8">
    <source>
        <dbReference type="RuleBase" id="RU364100"/>
    </source>
</evidence>